<dbReference type="InterPro" id="IPR013103">
    <property type="entry name" value="RVT_2"/>
</dbReference>
<dbReference type="Proteomes" id="UP000236291">
    <property type="component" value="Unassembled WGS sequence"/>
</dbReference>
<feature type="region of interest" description="Disordered" evidence="2">
    <location>
        <begin position="831"/>
        <end position="875"/>
    </location>
</feature>
<feature type="compositionally biased region" description="Basic and acidic residues" evidence="2">
    <location>
        <begin position="1"/>
        <end position="25"/>
    </location>
</feature>
<feature type="domain" description="Integrase catalytic" evidence="3">
    <location>
        <begin position="552"/>
        <end position="725"/>
    </location>
</feature>
<dbReference type="SUPFAM" id="SSF56672">
    <property type="entry name" value="DNA/RNA polymerases"/>
    <property type="match status" value="1"/>
</dbReference>
<comment type="caution">
    <text evidence="4">The sequence shown here is derived from an EMBL/GenBank/DDBJ whole genome shotgun (WGS) entry which is preliminary data.</text>
</comment>
<evidence type="ECO:0000256" key="1">
    <source>
        <dbReference type="ARBA" id="ARBA00022750"/>
    </source>
</evidence>
<dbReference type="Pfam" id="PF25597">
    <property type="entry name" value="SH3_retrovirus"/>
    <property type="match status" value="1"/>
</dbReference>
<gene>
    <name evidence="4" type="ORF">L195_g008936</name>
</gene>
<dbReference type="GO" id="GO:0004190">
    <property type="term" value="F:aspartic-type endopeptidase activity"/>
    <property type="evidence" value="ECO:0007669"/>
    <property type="project" value="UniProtKB-KW"/>
</dbReference>
<dbReference type="PROSITE" id="PS50994">
    <property type="entry name" value="INTEGRASE"/>
    <property type="match status" value="1"/>
</dbReference>
<dbReference type="Pfam" id="PF13976">
    <property type="entry name" value="gag_pre-integrs"/>
    <property type="match status" value="1"/>
</dbReference>
<name>A0A2K3PAJ3_TRIPR</name>
<dbReference type="InterPro" id="IPR043502">
    <property type="entry name" value="DNA/RNA_pol_sf"/>
</dbReference>
<dbReference type="SUPFAM" id="SSF53098">
    <property type="entry name" value="Ribonuclease H-like"/>
    <property type="match status" value="1"/>
</dbReference>
<dbReference type="Pfam" id="PF00665">
    <property type="entry name" value="rve"/>
    <property type="match status" value="1"/>
</dbReference>
<keyword evidence="1" id="KW-0378">Hydrolase</keyword>
<evidence type="ECO:0000313" key="5">
    <source>
        <dbReference type="Proteomes" id="UP000236291"/>
    </source>
</evidence>
<dbReference type="ExpressionAtlas" id="A0A2K3PAJ3">
    <property type="expression patterns" value="baseline"/>
</dbReference>
<keyword evidence="1" id="KW-0064">Aspartyl protease</keyword>
<accession>A0A2K3PAJ3</accession>
<feature type="region of interest" description="Disordered" evidence="2">
    <location>
        <begin position="1"/>
        <end position="39"/>
    </location>
</feature>
<dbReference type="InterPro" id="IPR001584">
    <property type="entry name" value="Integrase_cat-core"/>
</dbReference>
<dbReference type="Pfam" id="PF14244">
    <property type="entry name" value="Retrotran_gag_3"/>
    <property type="match status" value="1"/>
</dbReference>
<reference evidence="4 5" key="1">
    <citation type="journal article" date="2014" name="Am. J. Bot.">
        <title>Genome assembly and annotation for red clover (Trifolium pratense; Fabaceae).</title>
        <authorList>
            <person name="Istvanek J."/>
            <person name="Jaros M."/>
            <person name="Krenek A."/>
            <person name="Repkova J."/>
        </authorList>
    </citation>
    <scope>NUCLEOTIDE SEQUENCE [LARGE SCALE GENOMIC DNA]</scope>
    <source>
        <strain evidence="5">cv. Tatra</strain>
        <tissue evidence="4">Young leaves</tissue>
    </source>
</reference>
<dbReference type="InterPro" id="IPR057670">
    <property type="entry name" value="SH3_retrovirus"/>
</dbReference>
<dbReference type="Pfam" id="PF07727">
    <property type="entry name" value="RVT_2"/>
    <property type="match status" value="1"/>
</dbReference>
<dbReference type="PANTHER" id="PTHR11439">
    <property type="entry name" value="GAG-POL-RELATED RETROTRANSPOSON"/>
    <property type="match status" value="1"/>
</dbReference>
<dbReference type="EMBL" id="ASHM01005185">
    <property type="protein sequence ID" value="PNY12308.1"/>
    <property type="molecule type" value="Genomic_DNA"/>
</dbReference>
<dbReference type="PANTHER" id="PTHR11439:SF462">
    <property type="match status" value="1"/>
</dbReference>
<dbReference type="InterPro" id="IPR012337">
    <property type="entry name" value="RNaseH-like_sf"/>
</dbReference>
<reference evidence="4 5" key="2">
    <citation type="journal article" date="2017" name="Front. Plant Sci.">
        <title>Gene Classification and Mining of Molecular Markers Useful in Red Clover (Trifolium pratense) Breeding.</title>
        <authorList>
            <person name="Istvanek J."/>
            <person name="Dluhosova J."/>
            <person name="Dluhos P."/>
            <person name="Patkova L."/>
            <person name="Nedelnik J."/>
            <person name="Repkova J."/>
        </authorList>
    </citation>
    <scope>NUCLEOTIDE SEQUENCE [LARGE SCALE GENOMIC DNA]</scope>
    <source>
        <strain evidence="5">cv. Tatra</strain>
        <tissue evidence="4">Young leaves</tissue>
    </source>
</reference>
<dbReference type="InterPro" id="IPR054722">
    <property type="entry name" value="PolX-like_BBD"/>
</dbReference>
<evidence type="ECO:0000256" key="2">
    <source>
        <dbReference type="SAM" id="MobiDB-lite"/>
    </source>
</evidence>
<dbReference type="CDD" id="cd09272">
    <property type="entry name" value="RNase_HI_RT_Ty1"/>
    <property type="match status" value="1"/>
</dbReference>
<dbReference type="InterPro" id="IPR029472">
    <property type="entry name" value="Copia-like_N"/>
</dbReference>
<dbReference type="Gene3D" id="3.30.420.10">
    <property type="entry name" value="Ribonuclease H-like superfamily/Ribonuclease H"/>
    <property type="match status" value="1"/>
</dbReference>
<protein>
    <submittedName>
        <fullName evidence="4">Retrovirus-related Pol polyprotein from transposon TNT 1-94</fullName>
    </submittedName>
</protein>
<dbReference type="Pfam" id="PF22936">
    <property type="entry name" value="Pol_BBD"/>
    <property type="match status" value="1"/>
</dbReference>
<evidence type="ECO:0000259" key="3">
    <source>
        <dbReference type="PROSITE" id="PS50994"/>
    </source>
</evidence>
<feature type="compositionally biased region" description="Basic and acidic residues" evidence="2">
    <location>
        <begin position="831"/>
        <end position="853"/>
    </location>
</feature>
<sequence>MASEHSHDEGKPVEGKSEKKIEMVKKTPSPYDLNSNDNPGSIITQVQLRGENYDEWAKAMRTSLRARRKWGFVEGTVQQPDENSPEMEDWWTVQAMVVSWILNTIEASLRSTISYMENAKELWDDIKDRLSVVNGPRIQQLKSELASCKQEGMTMVNYYGKLKALWDELGNYQQIPICTCKGCTCDIKAKLEKQREEEKVHQFLMGLDDVLYGTTRSSLLASDPLPSLNRVYATLIQEERVKTIARSKEERTEIVGLAVKTGGRTRGRGDAKDKTCSNCNQTGHEIAGCFQIVGYPDWWGDRPRHDTKGVARVKGQHSQGRGRGMGVRANAAQATIGRTTEAITEVDKGGLIGLSADQWQTLVEMLNNQKGNSNEKMTGKEAWIIDTGASNHMTGNLRLLQELKNVQACPVGLPDGQKVCATKEGTTILEGGLKISNVLYVPKLNCSLISVSQLIDETHCMIQFTNSLCVMQDRTSRMLIGLGERIDGLYYFRGIRQAKALKVDAGISLDLWHRRMGHPSLRITKLVSNTSSRSNNYGNKACDVCQRAKQTRDSFPLSNHKVCNAFDLVHCDLWGPYKTPSSCGAYYFLTIVDDYSRAVWIFLLLDKKEAPRALLNFIALIKRQYEKEVKMIRSDNGTEFTCLRSQFSELGIMFQTSCTGTPQQNGRVERKHRHILNVARALKFQGNLPISFWGECILTAGYLINRTPTPLLNGKSPYEMLNGKPPSYEHLKVFGSLCYAHNQGRNGDKFASRSRKCVFVGYPHGKKGWKLFDLDTNTYFVSRDVDFFEDEFPFGHSTVTSGSEAMSHMLDEEAISDTEIVESEEITNDELQKGETHGDVRGGQHVENTHQSEDVVTNRQPENEESEEQFGRGKRAKFPSVRLRDCVTNTVQTTMSLSTRSPTSQHQSKVRYPISHYTNCDKFSLQHQQFLAAVTADREPMTFAEAVKDNRWNLAMQQEIQALEDNNTWTVCPLPVNKKALGCKWVYKIKYHSDGTIERFKARLVILGNHQVEGIDYTETFAPVAKMVTVRIVLAVAAAKRWELHQMDVHNAFLHGDLKEEVFMKPPPGFQPSQPGMVCKLRKSLYGLKQAPRCWFAKLSSALKDYGFTRSYSDYSLFTLQDKDVQLVVLVYVDDLIICGNDHDSIQRFKNYLSRCFHMKDLGKLKYFLGVEVARSPAGVFLCQRKYALDIISEVGLLGAKPASTPLEQNHHLGLAKGAFVANPDRYRRLVGRLIYLCFTRPELSYCVHVLSQFMQQPRTEHWDAALRVVRYLKGNPGQGVLLDSNSDLQLYGWCDSDWASCPLTRRSLTGWIIFLGHSPVSWKTKKQHTVARSSAEAEYRSMASTTCELKWIKGVLSSLGIIHSMPIQLYCDSQAALHIAKNPVFHERTKHIDVDCHFIRDEIVRQNLQPSYVPTHTQLADTFTKALGSTQFYTLLDKLGIWNPHAPT</sequence>
<organism evidence="4 5">
    <name type="scientific">Trifolium pratense</name>
    <name type="common">Red clover</name>
    <dbReference type="NCBI Taxonomy" id="57577"/>
    <lineage>
        <taxon>Eukaryota</taxon>
        <taxon>Viridiplantae</taxon>
        <taxon>Streptophyta</taxon>
        <taxon>Embryophyta</taxon>
        <taxon>Tracheophyta</taxon>
        <taxon>Spermatophyta</taxon>
        <taxon>Magnoliopsida</taxon>
        <taxon>eudicotyledons</taxon>
        <taxon>Gunneridae</taxon>
        <taxon>Pentapetalae</taxon>
        <taxon>rosids</taxon>
        <taxon>fabids</taxon>
        <taxon>Fabales</taxon>
        <taxon>Fabaceae</taxon>
        <taxon>Papilionoideae</taxon>
        <taxon>50 kb inversion clade</taxon>
        <taxon>NPAAA clade</taxon>
        <taxon>Hologalegina</taxon>
        <taxon>IRL clade</taxon>
        <taxon>Trifolieae</taxon>
        <taxon>Trifolium</taxon>
    </lineage>
</organism>
<dbReference type="InterPro" id="IPR036397">
    <property type="entry name" value="RNaseH_sf"/>
</dbReference>
<dbReference type="GO" id="GO:0015074">
    <property type="term" value="P:DNA integration"/>
    <property type="evidence" value="ECO:0007669"/>
    <property type="project" value="InterPro"/>
</dbReference>
<dbReference type="InterPro" id="IPR025724">
    <property type="entry name" value="GAG-pre-integrase_dom"/>
</dbReference>
<keyword evidence="1" id="KW-0645">Protease</keyword>
<proteinExistence type="predicted"/>
<evidence type="ECO:0000313" key="4">
    <source>
        <dbReference type="EMBL" id="PNY12308.1"/>
    </source>
</evidence>
<dbReference type="GO" id="GO:0003676">
    <property type="term" value="F:nucleic acid binding"/>
    <property type="evidence" value="ECO:0007669"/>
    <property type="project" value="InterPro"/>
</dbReference>